<organism evidence="2 3">
    <name type="scientific">Actinomycetospora rhizophila</name>
    <dbReference type="NCBI Taxonomy" id="1416876"/>
    <lineage>
        <taxon>Bacteria</taxon>
        <taxon>Bacillati</taxon>
        <taxon>Actinomycetota</taxon>
        <taxon>Actinomycetes</taxon>
        <taxon>Pseudonocardiales</taxon>
        <taxon>Pseudonocardiaceae</taxon>
        <taxon>Actinomycetospora</taxon>
    </lineage>
</organism>
<comment type="caution">
    <text evidence="2">The sequence shown here is derived from an EMBL/GenBank/DDBJ whole genome shotgun (WGS) entry which is preliminary data.</text>
</comment>
<evidence type="ECO:0000313" key="2">
    <source>
        <dbReference type="EMBL" id="MFC5139445.1"/>
    </source>
</evidence>
<accession>A0ABV9ZFA7</accession>
<keyword evidence="1" id="KW-0472">Membrane</keyword>
<proteinExistence type="predicted"/>
<dbReference type="EMBL" id="JBHSKG010000006">
    <property type="protein sequence ID" value="MFC5139445.1"/>
    <property type="molecule type" value="Genomic_DNA"/>
</dbReference>
<gene>
    <name evidence="2" type="ORF">ACFPK1_14475</name>
</gene>
<dbReference type="RefSeq" id="WP_378021630.1">
    <property type="nucleotide sequence ID" value="NZ_JBHSKG010000006.1"/>
</dbReference>
<protein>
    <submittedName>
        <fullName evidence="2">Uncharacterized protein</fullName>
    </submittedName>
</protein>
<dbReference type="Proteomes" id="UP001596175">
    <property type="component" value="Unassembled WGS sequence"/>
</dbReference>
<keyword evidence="1" id="KW-0812">Transmembrane</keyword>
<name>A0ABV9ZFA7_9PSEU</name>
<reference evidence="3" key="1">
    <citation type="journal article" date="2019" name="Int. J. Syst. Evol. Microbiol.">
        <title>The Global Catalogue of Microorganisms (GCM) 10K type strain sequencing project: providing services to taxonomists for standard genome sequencing and annotation.</title>
        <authorList>
            <consortium name="The Broad Institute Genomics Platform"/>
            <consortium name="The Broad Institute Genome Sequencing Center for Infectious Disease"/>
            <person name="Wu L."/>
            <person name="Ma J."/>
        </authorList>
    </citation>
    <scope>NUCLEOTIDE SEQUENCE [LARGE SCALE GENOMIC DNA]</scope>
    <source>
        <strain evidence="3">XZYJ18</strain>
    </source>
</reference>
<evidence type="ECO:0000256" key="1">
    <source>
        <dbReference type="SAM" id="Phobius"/>
    </source>
</evidence>
<keyword evidence="1" id="KW-1133">Transmembrane helix</keyword>
<feature type="transmembrane region" description="Helical" evidence="1">
    <location>
        <begin position="12"/>
        <end position="33"/>
    </location>
</feature>
<sequence>MTIAFARLGRWFLAGAVLCLVALVALLVVPTLLAGTARWATALALGIVGAVLLVQGVVWTTLQRRWFGSPAALRRTARRGTPALARIVGVTSTSSAIGHEAIPVLDLDVNGRVVRRRVRVPSAHAADVRVGRMLPVRVDPEGSPVIVVEWDAVR</sequence>
<evidence type="ECO:0000313" key="3">
    <source>
        <dbReference type="Proteomes" id="UP001596175"/>
    </source>
</evidence>
<feature type="transmembrane region" description="Helical" evidence="1">
    <location>
        <begin position="39"/>
        <end position="59"/>
    </location>
</feature>
<keyword evidence="3" id="KW-1185">Reference proteome</keyword>